<feature type="chain" id="PRO_5045577835" description="N-acetylmuramoyl-L-alanine amidase family protein" evidence="3">
    <location>
        <begin position="26"/>
        <end position="349"/>
    </location>
</feature>
<dbReference type="Pfam" id="PF19127">
    <property type="entry name" value="Choline_bind_3"/>
    <property type="match status" value="2"/>
</dbReference>
<protein>
    <recommendedName>
        <fullName evidence="6">N-acetylmuramoyl-L-alanine amidase family protein</fullName>
    </recommendedName>
</protein>
<evidence type="ECO:0008006" key="6">
    <source>
        <dbReference type="Google" id="ProtNLM"/>
    </source>
</evidence>
<keyword evidence="1" id="KW-0677">Repeat</keyword>
<dbReference type="Pfam" id="PF01473">
    <property type="entry name" value="Choline_bind_1"/>
    <property type="match status" value="3"/>
</dbReference>
<evidence type="ECO:0000313" key="5">
    <source>
        <dbReference type="Proteomes" id="UP001623041"/>
    </source>
</evidence>
<dbReference type="Gene3D" id="2.10.270.10">
    <property type="entry name" value="Cholin Binding"/>
    <property type="match status" value="4"/>
</dbReference>
<feature type="repeat" description="Cell wall-binding" evidence="2">
    <location>
        <begin position="155"/>
        <end position="174"/>
    </location>
</feature>
<feature type="repeat" description="Cell wall-binding" evidence="2">
    <location>
        <begin position="135"/>
        <end position="154"/>
    </location>
</feature>
<dbReference type="EMBL" id="JBJHQH010000021">
    <property type="protein sequence ID" value="MFK9094262.1"/>
    <property type="molecule type" value="Genomic_DNA"/>
</dbReference>
<reference evidence="4 5" key="1">
    <citation type="submission" date="2024-11" db="EMBL/GenBank/DDBJ databases">
        <authorList>
            <person name="Lucas J.A."/>
        </authorList>
    </citation>
    <scope>NUCLEOTIDE SEQUENCE [LARGE SCALE GENOMIC DNA]</scope>
    <source>
        <strain evidence="4 5">Z 5.4</strain>
    </source>
</reference>
<keyword evidence="5" id="KW-1185">Reference proteome</keyword>
<evidence type="ECO:0000313" key="4">
    <source>
        <dbReference type="EMBL" id="MFK9094262.1"/>
    </source>
</evidence>
<evidence type="ECO:0000256" key="3">
    <source>
        <dbReference type="SAM" id="SignalP"/>
    </source>
</evidence>
<sequence>MKKVILALILLFGFSVSSFLPNAEAESGIVNTGWWKQVNGKWYHYTSIGKSYGWIVSDNKWYYLDMTTGAMKTGWVKSPGSGKWYLLQNDGSMKTGWYFENGKWYFLDQKDGEMKVGWALDNGNWYYFDKNGAMKTGWVLDWNRWYYLQPSGAMKTGWQLDGGSWYYLTSDGSMQTGWLQLGKDYYYLNNSGKMLTGWIDYYGGRYYLYPSGVMAANTEIDGYTILPSGNALKTFHHDELMKITEKIASMAQFGYTVSYLEKADLILVKNPATNEVVASVQNGYIGSGDSKFSALLAEQLQVPLASHLIVSTWEQILSGQIDYYENNKIAMYPSNVDWVEIYWGIQWEQ</sequence>
<feature type="repeat" description="Cell wall-binding" evidence="2">
    <location>
        <begin position="115"/>
        <end position="134"/>
    </location>
</feature>
<name>A0ABW8RL56_9BACI</name>
<feature type="repeat" description="Cell wall-binding" evidence="2">
    <location>
        <begin position="175"/>
        <end position="194"/>
    </location>
</feature>
<organism evidence="4 5">
    <name type="scientific">Bacillus salipaludis</name>
    <dbReference type="NCBI Taxonomy" id="2547811"/>
    <lineage>
        <taxon>Bacteria</taxon>
        <taxon>Bacillati</taxon>
        <taxon>Bacillota</taxon>
        <taxon>Bacilli</taxon>
        <taxon>Bacillales</taxon>
        <taxon>Bacillaceae</taxon>
        <taxon>Bacillus</taxon>
    </lineage>
</organism>
<accession>A0ABW8RL56</accession>
<dbReference type="InterPro" id="IPR018337">
    <property type="entry name" value="Cell_wall/Cho-bd_repeat"/>
</dbReference>
<gene>
    <name evidence="4" type="ORF">ACJEBI_22650</name>
</gene>
<keyword evidence="3" id="KW-0732">Signal</keyword>
<dbReference type="Proteomes" id="UP001623041">
    <property type="component" value="Unassembled WGS sequence"/>
</dbReference>
<feature type="repeat" description="Cell wall-binding" evidence="2">
    <location>
        <begin position="72"/>
        <end position="93"/>
    </location>
</feature>
<comment type="caution">
    <text evidence="4">The sequence shown here is derived from an EMBL/GenBank/DDBJ whole genome shotgun (WGS) entry which is preliminary data.</text>
</comment>
<feature type="signal peptide" evidence="3">
    <location>
        <begin position="1"/>
        <end position="25"/>
    </location>
</feature>
<evidence type="ECO:0000256" key="1">
    <source>
        <dbReference type="ARBA" id="ARBA00022737"/>
    </source>
</evidence>
<evidence type="ECO:0000256" key="2">
    <source>
        <dbReference type="PROSITE-ProRule" id="PRU00591"/>
    </source>
</evidence>
<dbReference type="SUPFAM" id="SSF69360">
    <property type="entry name" value="Cell wall binding repeat"/>
    <property type="match status" value="1"/>
</dbReference>
<dbReference type="PROSITE" id="PS51170">
    <property type="entry name" value="CW"/>
    <property type="match status" value="5"/>
</dbReference>
<dbReference type="RefSeq" id="WP_406582735.1">
    <property type="nucleotide sequence ID" value="NZ_JBJHQH010000021.1"/>
</dbReference>
<proteinExistence type="predicted"/>